<keyword evidence="1" id="KW-0934">Plastid</keyword>
<evidence type="ECO:0000313" key="1">
    <source>
        <dbReference type="EMBL" id="QYB19017.1"/>
    </source>
</evidence>
<dbReference type="AlphaFoldDB" id="A0A8F8SRL6"/>
<accession>A0A8F8SRL6</accession>
<geneLocation type="plastid" evidence="1"/>
<sequence>MSHLVTVSEGFCNKGSIIRSLQKHSLVFLKKWSNTQKLIVIKLNQSSIYKNESAYFDKHSSNFRLIIDSEFLNKKSYLDLLKNIAFEYNRIEISEQLKSIGFCQSICQNNNLINELYFNRSIY</sequence>
<name>A0A8F8SRL6_9STRA</name>
<reference evidence="1" key="1">
    <citation type="journal article" date="2021" name="Int. J. Mol. Sci.">
        <title>Extreme Enlargement of the Inverted Repeat Region in the Plastid Genomes of Diatoms from the Genus Climaconeis.</title>
        <authorList>
            <person name="Gastineau R."/>
            <person name="Davidovich N.A."/>
            <person name="Davidovich O.I."/>
            <person name="Lemieux C."/>
            <person name="Turmel M."/>
            <person name="Wrobel R.J."/>
            <person name="Witkowski A."/>
        </authorList>
    </citation>
    <scope>NUCLEOTIDE SEQUENCE</scope>
    <source>
        <strain evidence="1">SZCZ1888</strain>
    </source>
</reference>
<organism evidence="1">
    <name type="scientific">Climaconeis cf. scalaris</name>
    <dbReference type="NCBI Taxonomy" id="2846828"/>
    <lineage>
        <taxon>Eukaryota</taxon>
        <taxon>Sar</taxon>
        <taxon>Stramenopiles</taxon>
        <taxon>Ochrophyta</taxon>
        <taxon>Bacillariophyta</taxon>
        <taxon>Bacillariophyceae</taxon>
        <taxon>Bacillariophycidae</taxon>
        <taxon>Naviculales</taxon>
        <taxon>Berkeleyaceae</taxon>
        <taxon>Climaconeis</taxon>
    </lineage>
</organism>
<protein>
    <submittedName>
        <fullName evidence="1">Uncharacterized protein</fullName>
    </submittedName>
</protein>
<proteinExistence type="predicted"/>
<dbReference type="EMBL" id="MZ365054">
    <property type="protein sequence ID" value="QYB19017.1"/>
    <property type="molecule type" value="Genomic_DNA"/>
</dbReference>
<dbReference type="EMBL" id="MZ365054">
    <property type="protein sequence ID" value="QYB19136.1"/>
    <property type="molecule type" value="Genomic_DNA"/>
</dbReference>
<gene>
    <name evidence="1" type="primary">orf123</name>
</gene>